<dbReference type="Proteomes" id="UP000006049">
    <property type="component" value="Chromosome"/>
</dbReference>
<reference evidence="2 3" key="1">
    <citation type="submission" date="2012-06" db="EMBL/GenBank/DDBJ databases">
        <title>The complete genome of Aequorivita sublithincola DSM 14238.</title>
        <authorList>
            <consortium name="US DOE Joint Genome Institute (JGI-PGF)"/>
            <person name="Lucas S."/>
            <person name="Copeland A."/>
            <person name="Lapidus A."/>
            <person name="Goodwin L."/>
            <person name="Pitluck S."/>
            <person name="Peters L."/>
            <person name="Munk A.C.C."/>
            <person name="Kyrpides N."/>
            <person name="Mavromatis K."/>
            <person name="Pagani I."/>
            <person name="Ivanova N."/>
            <person name="Ovchinnikova G."/>
            <person name="Zeytun A."/>
            <person name="Detter J.C."/>
            <person name="Han C."/>
            <person name="Land M."/>
            <person name="Hauser L."/>
            <person name="Markowitz V."/>
            <person name="Cheng J.-F."/>
            <person name="Hugenholtz P."/>
            <person name="Woyke T."/>
            <person name="Wu D."/>
            <person name="Tindall B."/>
            <person name="Faehnrich R."/>
            <person name="Brambilla E."/>
            <person name="Klenk H.-P."/>
            <person name="Eisen J.A."/>
        </authorList>
    </citation>
    <scope>NUCLEOTIDE SEQUENCE [LARGE SCALE GENOMIC DNA]</scope>
    <source>
        <strain evidence="3">DSM 14238 / LMG 21431 / ACAM 643 / 9-3</strain>
    </source>
</reference>
<evidence type="ECO:0000313" key="2">
    <source>
        <dbReference type="EMBL" id="AFL80930.1"/>
    </source>
</evidence>
<keyword evidence="1" id="KW-0812">Transmembrane</keyword>
<dbReference type="KEGG" id="asl:Aeqsu_1437"/>
<gene>
    <name evidence="2" type="ordered locus">Aeqsu_1437</name>
</gene>
<evidence type="ECO:0000256" key="1">
    <source>
        <dbReference type="SAM" id="Phobius"/>
    </source>
</evidence>
<name>I3YVB2_AEQSU</name>
<keyword evidence="3" id="KW-1185">Reference proteome</keyword>
<keyword evidence="1" id="KW-0472">Membrane</keyword>
<proteinExistence type="predicted"/>
<protein>
    <submittedName>
        <fullName evidence="2">Uncharacterized protein</fullName>
    </submittedName>
</protein>
<accession>I3YVB2</accession>
<keyword evidence="1" id="KW-1133">Transmembrane helix</keyword>
<dbReference type="STRING" id="746697.Aeqsu_1437"/>
<organism evidence="2 3">
    <name type="scientific">Aequorivita sublithincola (strain DSM 14238 / LMG 21431 / ACAM 643 / 9-3)</name>
    <dbReference type="NCBI Taxonomy" id="746697"/>
    <lineage>
        <taxon>Bacteria</taxon>
        <taxon>Pseudomonadati</taxon>
        <taxon>Bacteroidota</taxon>
        <taxon>Flavobacteriia</taxon>
        <taxon>Flavobacteriales</taxon>
        <taxon>Flavobacteriaceae</taxon>
        <taxon>Aequorivita</taxon>
    </lineage>
</organism>
<feature type="transmembrane region" description="Helical" evidence="1">
    <location>
        <begin position="23"/>
        <end position="44"/>
    </location>
</feature>
<sequence>MKNPFYTQEETGYFQIGTISNKVVFVILTISVVLVLLLNLIQIINFH</sequence>
<dbReference type="HOGENOM" id="CLU_3163729_0_0_10"/>
<dbReference type="EMBL" id="CP003280">
    <property type="protein sequence ID" value="AFL80930.1"/>
    <property type="molecule type" value="Genomic_DNA"/>
</dbReference>
<evidence type="ECO:0000313" key="3">
    <source>
        <dbReference type="Proteomes" id="UP000006049"/>
    </source>
</evidence>
<dbReference type="AlphaFoldDB" id="I3YVB2"/>